<dbReference type="Gene3D" id="2.40.260.10">
    <property type="entry name" value="Sortase"/>
    <property type="match status" value="1"/>
</dbReference>
<dbReference type="InterPro" id="IPR005754">
    <property type="entry name" value="Sortase"/>
</dbReference>
<dbReference type="RefSeq" id="WP_166398695.1">
    <property type="nucleotide sequence ID" value="NZ_CP045122.1"/>
</dbReference>
<accession>A0A6G8Q3D6</accession>
<evidence type="ECO:0000256" key="2">
    <source>
        <dbReference type="PIRSR" id="PIRSR605754-1"/>
    </source>
</evidence>
<dbReference type="KEGG" id="rmar:GBA65_21225"/>
<keyword evidence="4" id="KW-1185">Reference proteome</keyword>
<dbReference type="InterPro" id="IPR042003">
    <property type="entry name" value="Sortase_E"/>
</dbReference>
<keyword evidence="3" id="KW-0614">Plasmid</keyword>
<sequence>MRSLLLAALSVLLMASGAVLVAYFALGFSTRYTAQDGAGAGSFDVPVLESAVDARSTSVEGPEDKTLKVTVPEMARVKNAVVPDAAGDDQEALRNNVAIHLKGTGFPWQEGANTYLAGHRLGYPNTDSFLAFWDLDALERGDEVFVEDADGNEYRYEVFREAVVEPTNLEVTRPVPGKDVLTLQSCTLPDYSQRLIVQAEKVG</sequence>
<evidence type="ECO:0000313" key="3">
    <source>
        <dbReference type="EMBL" id="QIN80982.1"/>
    </source>
</evidence>
<dbReference type="CDD" id="cd05830">
    <property type="entry name" value="Sortase_E"/>
    <property type="match status" value="1"/>
</dbReference>
<name>A0A6G8Q3D6_9ACTN</name>
<dbReference type="InterPro" id="IPR023365">
    <property type="entry name" value="Sortase_dom-sf"/>
</dbReference>
<dbReference type="SUPFAM" id="SSF63817">
    <property type="entry name" value="Sortase"/>
    <property type="match status" value="1"/>
</dbReference>
<dbReference type="EMBL" id="CP045122">
    <property type="protein sequence ID" value="QIN80982.1"/>
    <property type="molecule type" value="Genomic_DNA"/>
</dbReference>
<evidence type="ECO:0000256" key="1">
    <source>
        <dbReference type="ARBA" id="ARBA00022801"/>
    </source>
</evidence>
<proteinExistence type="predicted"/>
<geneLocation type="plasmid" evidence="3 4">
    <name>unnamed1</name>
</geneLocation>
<gene>
    <name evidence="3" type="ORF">GBA65_21225</name>
</gene>
<reference evidence="3 4" key="1">
    <citation type="submission" date="2019-10" db="EMBL/GenBank/DDBJ databases">
        <title>Rubrobacter sp nov SCSIO 52915 isolated from a deep-sea sediment in the South China Sea.</title>
        <authorList>
            <person name="Chen R.W."/>
        </authorList>
    </citation>
    <scope>NUCLEOTIDE SEQUENCE [LARGE SCALE GENOMIC DNA]</scope>
    <source>
        <strain evidence="3 4">SCSIO 52915</strain>
        <plasmid evidence="3 4">unnamed1</plasmid>
    </source>
</reference>
<evidence type="ECO:0000313" key="4">
    <source>
        <dbReference type="Proteomes" id="UP000502706"/>
    </source>
</evidence>
<dbReference type="AlphaFoldDB" id="A0A6G8Q3D6"/>
<dbReference type="GO" id="GO:0016787">
    <property type="term" value="F:hydrolase activity"/>
    <property type="evidence" value="ECO:0007669"/>
    <property type="project" value="UniProtKB-KW"/>
</dbReference>
<dbReference type="Proteomes" id="UP000502706">
    <property type="component" value="Plasmid unnamed1"/>
</dbReference>
<dbReference type="NCBIfam" id="TIGR01076">
    <property type="entry name" value="sortase_fam"/>
    <property type="match status" value="1"/>
</dbReference>
<organism evidence="3 4">
    <name type="scientific">Rubrobacter marinus</name>
    <dbReference type="NCBI Taxonomy" id="2653852"/>
    <lineage>
        <taxon>Bacteria</taxon>
        <taxon>Bacillati</taxon>
        <taxon>Actinomycetota</taxon>
        <taxon>Rubrobacteria</taxon>
        <taxon>Rubrobacterales</taxon>
        <taxon>Rubrobacteraceae</taxon>
        <taxon>Rubrobacter</taxon>
    </lineage>
</organism>
<keyword evidence="1" id="KW-0378">Hydrolase</keyword>
<protein>
    <submittedName>
        <fullName evidence="3">Sortase</fullName>
    </submittedName>
</protein>
<feature type="active site" description="Proton donor/acceptor" evidence="2">
    <location>
        <position position="119"/>
    </location>
</feature>
<dbReference type="Pfam" id="PF04203">
    <property type="entry name" value="Sortase"/>
    <property type="match status" value="1"/>
</dbReference>
<feature type="active site" description="Acyl-thioester intermediate" evidence="2">
    <location>
        <position position="186"/>
    </location>
</feature>